<sequence length="122" mass="13397">MDSSAPFPSLRVVGDMNGRTFISPLKVPLKTTRPTAFSPLSEQLPVEIRPTSIEVAWPVTAGLGVRVIKAERFHVRNPIPLKIRRVLGLLHVKSYVGGKTSFRWCGAEVWKGADLSGVVHVI</sequence>
<name>A0A4Y2F6B2_ARAVE</name>
<protein>
    <submittedName>
        <fullName evidence="1">Uncharacterized protein</fullName>
    </submittedName>
</protein>
<evidence type="ECO:0000313" key="2">
    <source>
        <dbReference type="Proteomes" id="UP000499080"/>
    </source>
</evidence>
<organism evidence="1 2">
    <name type="scientific">Araneus ventricosus</name>
    <name type="common">Orbweaver spider</name>
    <name type="synonym">Epeira ventricosa</name>
    <dbReference type="NCBI Taxonomy" id="182803"/>
    <lineage>
        <taxon>Eukaryota</taxon>
        <taxon>Metazoa</taxon>
        <taxon>Ecdysozoa</taxon>
        <taxon>Arthropoda</taxon>
        <taxon>Chelicerata</taxon>
        <taxon>Arachnida</taxon>
        <taxon>Araneae</taxon>
        <taxon>Araneomorphae</taxon>
        <taxon>Entelegynae</taxon>
        <taxon>Araneoidea</taxon>
        <taxon>Araneidae</taxon>
        <taxon>Araneus</taxon>
    </lineage>
</organism>
<dbReference type="EMBL" id="BGPR01000810">
    <property type="protein sequence ID" value="GBM36367.1"/>
    <property type="molecule type" value="Genomic_DNA"/>
</dbReference>
<proteinExistence type="predicted"/>
<comment type="caution">
    <text evidence="1">The sequence shown here is derived from an EMBL/GenBank/DDBJ whole genome shotgun (WGS) entry which is preliminary data.</text>
</comment>
<dbReference type="AlphaFoldDB" id="A0A4Y2F6B2"/>
<evidence type="ECO:0000313" key="1">
    <source>
        <dbReference type="EMBL" id="GBM36367.1"/>
    </source>
</evidence>
<dbReference type="Proteomes" id="UP000499080">
    <property type="component" value="Unassembled WGS sequence"/>
</dbReference>
<gene>
    <name evidence="1" type="ORF">AVEN_176062_1</name>
</gene>
<accession>A0A4Y2F6B2</accession>
<reference evidence="1 2" key="1">
    <citation type="journal article" date="2019" name="Sci. Rep.">
        <title>Orb-weaving spider Araneus ventricosus genome elucidates the spidroin gene catalogue.</title>
        <authorList>
            <person name="Kono N."/>
            <person name="Nakamura H."/>
            <person name="Ohtoshi R."/>
            <person name="Moran D.A.P."/>
            <person name="Shinohara A."/>
            <person name="Yoshida Y."/>
            <person name="Fujiwara M."/>
            <person name="Mori M."/>
            <person name="Tomita M."/>
            <person name="Arakawa K."/>
        </authorList>
    </citation>
    <scope>NUCLEOTIDE SEQUENCE [LARGE SCALE GENOMIC DNA]</scope>
</reference>
<keyword evidence="2" id="KW-1185">Reference proteome</keyword>